<name>L0EEG1_THECK</name>
<evidence type="ECO:0000256" key="1">
    <source>
        <dbReference type="ARBA" id="ARBA00004141"/>
    </source>
</evidence>
<evidence type="ECO:0000256" key="2">
    <source>
        <dbReference type="ARBA" id="ARBA00022692"/>
    </source>
</evidence>
<dbReference type="STRING" id="717605.Theco_1380"/>
<accession>L0EEG1</accession>
<dbReference type="InterPro" id="IPR006480">
    <property type="entry name" value="Phage_holin_4_1"/>
</dbReference>
<evidence type="ECO:0000256" key="3">
    <source>
        <dbReference type="ARBA" id="ARBA00022989"/>
    </source>
</evidence>
<evidence type="ECO:0000256" key="5">
    <source>
        <dbReference type="ARBA" id="ARBA00023600"/>
    </source>
</evidence>
<dbReference type="Proteomes" id="UP000010795">
    <property type="component" value="Chromosome"/>
</dbReference>
<keyword evidence="3 6" id="KW-1133">Transmembrane helix</keyword>
<comment type="similarity">
    <text evidence="5">Belongs to the bacteriophage holin family. Cp-1 holin subfamily.</text>
</comment>
<dbReference type="Pfam" id="PF05105">
    <property type="entry name" value="Phage_holin_4_1"/>
    <property type="match status" value="1"/>
</dbReference>
<feature type="transmembrane region" description="Helical" evidence="6">
    <location>
        <begin position="72"/>
        <end position="102"/>
    </location>
</feature>
<protein>
    <submittedName>
        <fullName evidence="7">Toxin secretion/phage lysis holin</fullName>
    </submittedName>
</protein>
<keyword evidence="4 6" id="KW-0472">Membrane</keyword>
<evidence type="ECO:0000313" key="7">
    <source>
        <dbReference type="EMBL" id="AGA57535.1"/>
    </source>
</evidence>
<evidence type="ECO:0000256" key="4">
    <source>
        <dbReference type="ARBA" id="ARBA00023136"/>
    </source>
</evidence>
<evidence type="ECO:0000256" key="6">
    <source>
        <dbReference type="SAM" id="Phobius"/>
    </source>
</evidence>
<reference evidence="8" key="1">
    <citation type="submission" date="2012-01" db="EMBL/GenBank/DDBJ databases">
        <title>Complete sequence of chromosome of Thermobacillus composti KWC4.</title>
        <authorList>
            <person name="Lucas S."/>
            <person name="Han J."/>
            <person name="Lapidus A."/>
            <person name="Cheng J.-F."/>
            <person name="Goodwin L."/>
            <person name="Pitluck S."/>
            <person name="Peters L."/>
            <person name="Ovchinnikova G."/>
            <person name="Teshima H."/>
            <person name="Detter J.C."/>
            <person name="Han C."/>
            <person name="Tapia R."/>
            <person name="Land M."/>
            <person name="Hauser L."/>
            <person name="Kyrpides N."/>
            <person name="Ivanova N."/>
            <person name="Pagani I."/>
            <person name="Anderson I."/>
            <person name="Woyke T."/>
        </authorList>
    </citation>
    <scope>NUCLEOTIDE SEQUENCE [LARGE SCALE GENOMIC DNA]</scope>
    <source>
        <strain evidence="8">DSM 18247 / JCM 13945 / KWC4</strain>
    </source>
</reference>
<feature type="transmembrane region" description="Helical" evidence="6">
    <location>
        <begin position="7"/>
        <end position="26"/>
    </location>
</feature>
<dbReference type="AlphaFoldDB" id="L0EEG1"/>
<sequence>MTLHLTPGLVLSSAGAVVGSILSFAYGGWSEALTALVVAIGVDYVTGVAAAVKRKQGLSSTIGFRGLTMKGIMLLVILLAHRIDVLLGGGSAVMSGAIYFYLVNELISIAENCGELGIPFPDKLKSLIAVLRDREPPDGKQQ</sequence>
<comment type="subcellular location">
    <subcellularLocation>
        <location evidence="1">Membrane</location>
        <topology evidence="1">Multi-pass membrane protein</topology>
    </subcellularLocation>
</comment>
<dbReference type="NCBIfam" id="TIGR01593">
    <property type="entry name" value="holin_tox_secr"/>
    <property type="match status" value="1"/>
</dbReference>
<proteinExistence type="inferred from homology"/>
<keyword evidence="2 6" id="KW-0812">Transmembrane</keyword>
<dbReference type="EMBL" id="CP003255">
    <property type="protein sequence ID" value="AGA57535.1"/>
    <property type="molecule type" value="Genomic_DNA"/>
</dbReference>
<dbReference type="HOGENOM" id="CLU_125939_3_2_9"/>
<dbReference type="GO" id="GO:0016020">
    <property type="term" value="C:membrane"/>
    <property type="evidence" value="ECO:0007669"/>
    <property type="project" value="UniProtKB-SubCell"/>
</dbReference>
<dbReference type="OrthoDB" id="88184at2"/>
<feature type="transmembrane region" description="Helical" evidence="6">
    <location>
        <begin position="32"/>
        <end position="52"/>
    </location>
</feature>
<dbReference type="eggNOG" id="COG4824">
    <property type="taxonomic scope" value="Bacteria"/>
</dbReference>
<dbReference type="KEGG" id="tco:Theco_1380"/>
<keyword evidence="8" id="KW-1185">Reference proteome</keyword>
<organism evidence="7 8">
    <name type="scientific">Thermobacillus composti (strain DSM 18247 / JCM 13945 / KWC4)</name>
    <dbReference type="NCBI Taxonomy" id="717605"/>
    <lineage>
        <taxon>Bacteria</taxon>
        <taxon>Bacillati</taxon>
        <taxon>Bacillota</taxon>
        <taxon>Bacilli</taxon>
        <taxon>Bacillales</taxon>
        <taxon>Paenibacillaceae</taxon>
        <taxon>Thermobacillus</taxon>
    </lineage>
</organism>
<gene>
    <name evidence="7" type="ordered locus">Theco_1380</name>
</gene>
<evidence type="ECO:0000313" key="8">
    <source>
        <dbReference type="Proteomes" id="UP000010795"/>
    </source>
</evidence>